<evidence type="ECO:0000313" key="4">
    <source>
        <dbReference type="Proteomes" id="UP000298030"/>
    </source>
</evidence>
<comment type="caution">
    <text evidence="3">The sequence shown here is derived from an EMBL/GenBank/DDBJ whole genome shotgun (WGS) entry which is preliminary data.</text>
</comment>
<keyword evidence="4" id="KW-1185">Reference proteome</keyword>
<keyword evidence="1" id="KW-1133">Transmembrane helix</keyword>
<feature type="transmembrane region" description="Helical" evidence="1">
    <location>
        <begin position="263"/>
        <end position="280"/>
    </location>
</feature>
<evidence type="ECO:0000256" key="1">
    <source>
        <dbReference type="SAM" id="Phobius"/>
    </source>
</evidence>
<keyword evidence="1" id="KW-0472">Membrane</keyword>
<feature type="transmembrane region" description="Helical" evidence="1">
    <location>
        <begin position="94"/>
        <end position="116"/>
    </location>
</feature>
<organism evidence="3 4">
    <name type="scientific">Coprinellus micaceus</name>
    <name type="common">Glistening ink-cap mushroom</name>
    <name type="synonym">Coprinus micaceus</name>
    <dbReference type="NCBI Taxonomy" id="71717"/>
    <lineage>
        <taxon>Eukaryota</taxon>
        <taxon>Fungi</taxon>
        <taxon>Dikarya</taxon>
        <taxon>Basidiomycota</taxon>
        <taxon>Agaricomycotina</taxon>
        <taxon>Agaricomycetes</taxon>
        <taxon>Agaricomycetidae</taxon>
        <taxon>Agaricales</taxon>
        <taxon>Agaricineae</taxon>
        <taxon>Psathyrellaceae</taxon>
        <taxon>Coprinellus</taxon>
    </lineage>
</organism>
<accession>A0A4Y7T398</accession>
<reference evidence="3 4" key="1">
    <citation type="journal article" date="2019" name="Nat. Ecol. Evol.">
        <title>Megaphylogeny resolves global patterns of mushroom evolution.</title>
        <authorList>
            <person name="Varga T."/>
            <person name="Krizsan K."/>
            <person name="Foldi C."/>
            <person name="Dima B."/>
            <person name="Sanchez-Garcia M."/>
            <person name="Sanchez-Ramirez S."/>
            <person name="Szollosi G.J."/>
            <person name="Szarkandi J.G."/>
            <person name="Papp V."/>
            <person name="Albert L."/>
            <person name="Andreopoulos W."/>
            <person name="Angelini C."/>
            <person name="Antonin V."/>
            <person name="Barry K.W."/>
            <person name="Bougher N.L."/>
            <person name="Buchanan P."/>
            <person name="Buyck B."/>
            <person name="Bense V."/>
            <person name="Catcheside P."/>
            <person name="Chovatia M."/>
            <person name="Cooper J."/>
            <person name="Damon W."/>
            <person name="Desjardin D."/>
            <person name="Finy P."/>
            <person name="Geml J."/>
            <person name="Haridas S."/>
            <person name="Hughes K."/>
            <person name="Justo A."/>
            <person name="Karasinski D."/>
            <person name="Kautmanova I."/>
            <person name="Kiss B."/>
            <person name="Kocsube S."/>
            <person name="Kotiranta H."/>
            <person name="LaButti K.M."/>
            <person name="Lechner B.E."/>
            <person name="Liimatainen K."/>
            <person name="Lipzen A."/>
            <person name="Lukacs Z."/>
            <person name="Mihaltcheva S."/>
            <person name="Morgado L.N."/>
            <person name="Niskanen T."/>
            <person name="Noordeloos M.E."/>
            <person name="Ohm R.A."/>
            <person name="Ortiz-Santana B."/>
            <person name="Ovrebo C."/>
            <person name="Racz N."/>
            <person name="Riley R."/>
            <person name="Savchenko A."/>
            <person name="Shiryaev A."/>
            <person name="Soop K."/>
            <person name="Spirin V."/>
            <person name="Szebenyi C."/>
            <person name="Tomsovsky M."/>
            <person name="Tulloss R.E."/>
            <person name="Uehling J."/>
            <person name="Grigoriev I.V."/>
            <person name="Vagvolgyi C."/>
            <person name="Papp T."/>
            <person name="Martin F.M."/>
            <person name="Miettinen O."/>
            <person name="Hibbett D.S."/>
            <person name="Nagy L.G."/>
        </authorList>
    </citation>
    <scope>NUCLEOTIDE SEQUENCE [LARGE SCALE GENOMIC DNA]</scope>
    <source>
        <strain evidence="3 4">FP101781</strain>
    </source>
</reference>
<sequence>MSLSPESVLALQKDVLWWRMQDYGELSFFVLYLYHAFTTIDEEISVIHPQRWNRGKMLYMVIRYGMLLYIVLKFSRDFKSYLPISPETCKGLVVANNIAYAIVYLACNFLLGLCLSALLQAKIVVFLTIMTLCLALPFISTVLEVVGSIQYPGKSWQPRSVIVSLRELGYTCYVLSYQEKAAHTIAFIGDGVRVHLSLAAIALLNIIGVVTLVVRYKAQAGRLLQVVRRDGSIYYLSVLAIRLAFAIIHSYASLPTSRLEHSPGIMCLYTAADVLIPILAERLLVNMRKVDYVGTEPVASRLLFAPPPRLSAKERNDDLDDSMEMTLTSSRDRLHGKAYSILSTPDGKNEA</sequence>
<evidence type="ECO:0000313" key="3">
    <source>
        <dbReference type="EMBL" id="TEB28643.1"/>
    </source>
</evidence>
<feature type="transmembrane region" description="Helical" evidence="1">
    <location>
        <begin position="123"/>
        <end position="143"/>
    </location>
</feature>
<dbReference type="AlphaFoldDB" id="A0A4Y7T398"/>
<feature type="transmembrane region" description="Helical" evidence="1">
    <location>
        <begin position="233"/>
        <end position="251"/>
    </location>
</feature>
<dbReference type="InterPro" id="IPR045340">
    <property type="entry name" value="DUF6533"/>
</dbReference>
<dbReference type="EMBL" id="QPFP01000031">
    <property type="protein sequence ID" value="TEB28643.1"/>
    <property type="molecule type" value="Genomic_DNA"/>
</dbReference>
<feature type="transmembrane region" description="Helical" evidence="1">
    <location>
        <begin position="194"/>
        <end position="213"/>
    </location>
</feature>
<evidence type="ECO:0000259" key="2">
    <source>
        <dbReference type="Pfam" id="PF20151"/>
    </source>
</evidence>
<keyword evidence="1" id="KW-0812">Transmembrane</keyword>
<proteinExistence type="predicted"/>
<protein>
    <recommendedName>
        <fullName evidence="2">DUF6533 domain-containing protein</fullName>
    </recommendedName>
</protein>
<feature type="transmembrane region" description="Helical" evidence="1">
    <location>
        <begin position="20"/>
        <end position="37"/>
    </location>
</feature>
<gene>
    <name evidence="3" type="ORF">FA13DRAFT_1793810</name>
</gene>
<dbReference type="Proteomes" id="UP000298030">
    <property type="component" value="Unassembled WGS sequence"/>
</dbReference>
<dbReference type="Pfam" id="PF20151">
    <property type="entry name" value="DUF6533"/>
    <property type="match status" value="1"/>
</dbReference>
<feature type="transmembrane region" description="Helical" evidence="1">
    <location>
        <begin position="57"/>
        <end position="74"/>
    </location>
</feature>
<feature type="domain" description="DUF6533" evidence="2">
    <location>
        <begin position="24"/>
        <end position="68"/>
    </location>
</feature>
<name>A0A4Y7T398_COPMI</name>